<dbReference type="GO" id="GO:0016705">
    <property type="term" value="F:oxidoreductase activity, acting on paired donors, with incorporation or reduction of molecular oxygen"/>
    <property type="evidence" value="ECO:0007669"/>
    <property type="project" value="InterPro"/>
</dbReference>
<evidence type="ECO:0000256" key="6">
    <source>
        <dbReference type="SAM" id="Phobius"/>
    </source>
</evidence>
<dbReference type="PANTHER" id="PTHR24305:SF232">
    <property type="entry name" value="P450, PUTATIVE (EUROFUNG)-RELATED"/>
    <property type="match status" value="1"/>
</dbReference>
<dbReference type="Proteomes" id="UP000012174">
    <property type="component" value="Unassembled WGS sequence"/>
</dbReference>
<sequence>MDLDRFLAYTAFDNVGEAIFSESFGFISSGQDVRGAIKNNLTLTPYVAVAGFYYWLYVVFVANPVITWTGIMPMGHLFDTARTALDRRKENPDARFDMVAHWLRAHQRDPKRLSIQDIEAQTMANVGAGSDTVTRYNRCPGHHLAKLQLSKIAATIVRDYSIRMVNPQSEWKWKAYFTCVPHSWPVYVERRHETS</sequence>
<evidence type="ECO:0000256" key="1">
    <source>
        <dbReference type="ARBA" id="ARBA00001971"/>
    </source>
</evidence>
<keyword evidence="3" id="KW-0349">Heme</keyword>
<proteinExistence type="inferred from homology"/>
<keyword evidence="4" id="KW-0479">Metal-binding</keyword>
<dbReference type="InterPro" id="IPR050121">
    <property type="entry name" value="Cytochrome_P450_monoxygenase"/>
</dbReference>
<dbReference type="PANTHER" id="PTHR24305">
    <property type="entry name" value="CYTOCHROME P450"/>
    <property type="match status" value="1"/>
</dbReference>
<dbReference type="SUPFAM" id="SSF48264">
    <property type="entry name" value="Cytochrome P450"/>
    <property type="match status" value="1"/>
</dbReference>
<dbReference type="AlphaFoldDB" id="M7SX95"/>
<evidence type="ECO:0000313" key="7">
    <source>
        <dbReference type="EMBL" id="EMR69153.1"/>
    </source>
</evidence>
<dbReference type="Gene3D" id="1.10.630.10">
    <property type="entry name" value="Cytochrome P450"/>
    <property type="match status" value="2"/>
</dbReference>
<evidence type="ECO:0000313" key="8">
    <source>
        <dbReference type="Proteomes" id="UP000012174"/>
    </source>
</evidence>
<dbReference type="HOGENOM" id="CLU_1396324_0_0_1"/>
<dbReference type="eggNOG" id="KOG0156">
    <property type="taxonomic scope" value="Eukaryota"/>
</dbReference>
<dbReference type="GO" id="GO:0005506">
    <property type="term" value="F:iron ion binding"/>
    <property type="evidence" value="ECO:0007669"/>
    <property type="project" value="InterPro"/>
</dbReference>
<dbReference type="KEGG" id="ela:UCREL1_3811"/>
<reference evidence="8" key="1">
    <citation type="journal article" date="2013" name="Genome Announc.">
        <title>Draft genome sequence of the grapevine dieback fungus Eutypa lata UCR-EL1.</title>
        <authorList>
            <person name="Blanco-Ulate B."/>
            <person name="Rolshausen P.E."/>
            <person name="Cantu D."/>
        </authorList>
    </citation>
    <scope>NUCLEOTIDE SEQUENCE [LARGE SCALE GENOMIC DNA]</scope>
    <source>
        <strain evidence="8">UCR-EL1</strain>
    </source>
</reference>
<keyword evidence="7" id="KW-0560">Oxidoreductase</keyword>
<feature type="transmembrane region" description="Helical" evidence="6">
    <location>
        <begin position="52"/>
        <end position="78"/>
    </location>
</feature>
<evidence type="ECO:0000256" key="2">
    <source>
        <dbReference type="ARBA" id="ARBA00010617"/>
    </source>
</evidence>
<dbReference type="GO" id="GO:0020037">
    <property type="term" value="F:heme binding"/>
    <property type="evidence" value="ECO:0007669"/>
    <property type="project" value="InterPro"/>
</dbReference>
<keyword evidence="6" id="KW-0472">Membrane</keyword>
<keyword evidence="8" id="KW-1185">Reference proteome</keyword>
<dbReference type="GO" id="GO:0004497">
    <property type="term" value="F:monooxygenase activity"/>
    <property type="evidence" value="ECO:0007669"/>
    <property type="project" value="UniProtKB-KW"/>
</dbReference>
<keyword evidence="6" id="KW-0812">Transmembrane</keyword>
<keyword evidence="7" id="KW-0503">Monooxygenase</keyword>
<organism evidence="7 8">
    <name type="scientific">Eutypa lata (strain UCR-EL1)</name>
    <name type="common">Grapevine dieback disease fungus</name>
    <name type="synonym">Eutypa armeniacae</name>
    <dbReference type="NCBI Taxonomy" id="1287681"/>
    <lineage>
        <taxon>Eukaryota</taxon>
        <taxon>Fungi</taxon>
        <taxon>Dikarya</taxon>
        <taxon>Ascomycota</taxon>
        <taxon>Pezizomycotina</taxon>
        <taxon>Sordariomycetes</taxon>
        <taxon>Xylariomycetidae</taxon>
        <taxon>Xylariales</taxon>
        <taxon>Diatrypaceae</taxon>
        <taxon>Eutypa</taxon>
    </lineage>
</organism>
<keyword evidence="6" id="KW-1133">Transmembrane helix</keyword>
<dbReference type="OrthoDB" id="4775455at2759"/>
<name>M7SX95_EUTLA</name>
<evidence type="ECO:0000256" key="3">
    <source>
        <dbReference type="ARBA" id="ARBA00022617"/>
    </source>
</evidence>
<comment type="cofactor">
    <cofactor evidence="1">
        <name>heme</name>
        <dbReference type="ChEBI" id="CHEBI:30413"/>
    </cofactor>
</comment>
<dbReference type="EMBL" id="KB706127">
    <property type="protein sequence ID" value="EMR69153.1"/>
    <property type="molecule type" value="Genomic_DNA"/>
</dbReference>
<protein>
    <submittedName>
        <fullName evidence="7">Putative benzoate 4-monooxygenase cytochrome p450 protein</fullName>
    </submittedName>
</protein>
<gene>
    <name evidence="7" type="ORF">UCREL1_3811</name>
</gene>
<comment type="similarity">
    <text evidence="2">Belongs to the cytochrome P450 family.</text>
</comment>
<dbReference type="InterPro" id="IPR036396">
    <property type="entry name" value="Cyt_P450_sf"/>
</dbReference>
<accession>M7SX95</accession>
<keyword evidence="5" id="KW-0408">Iron</keyword>
<evidence type="ECO:0000256" key="5">
    <source>
        <dbReference type="ARBA" id="ARBA00023004"/>
    </source>
</evidence>
<evidence type="ECO:0000256" key="4">
    <source>
        <dbReference type="ARBA" id="ARBA00022723"/>
    </source>
</evidence>